<proteinExistence type="predicted"/>
<dbReference type="InterPro" id="IPR052340">
    <property type="entry name" value="RNase_Y/CdgJ"/>
</dbReference>
<dbReference type="SUPFAM" id="SSF109604">
    <property type="entry name" value="HD-domain/PDEase-like"/>
    <property type="match status" value="1"/>
</dbReference>
<dbReference type="InterPro" id="IPR014408">
    <property type="entry name" value="dGMP_Pdiesterase_EAL/HD-GYP"/>
</dbReference>
<dbReference type="SMART" id="SM00052">
    <property type="entry name" value="EAL"/>
    <property type="match status" value="1"/>
</dbReference>
<reference evidence="3" key="1">
    <citation type="submission" date="2018-06" db="EMBL/GenBank/DDBJ databases">
        <authorList>
            <person name="Zhirakovskaya E."/>
        </authorList>
    </citation>
    <scope>NUCLEOTIDE SEQUENCE</scope>
</reference>
<feature type="domain" description="EAL" evidence="1">
    <location>
        <begin position="1"/>
        <end position="205"/>
    </location>
</feature>
<dbReference type="PANTHER" id="PTHR33525">
    <property type="match status" value="1"/>
</dbReference>
<sequence>MDNLFIARQPIYDRNKSVMGYELLYRNNRINKATISDPDKASCDTILNSFMHIGIDNIVGSALAFINLPREFIVNESLTPMFRAQSVLEVLEDVKPDQNTVEGLKQLKKEGYRIALDDFVFDTSLIPFVELADYIKIDVMALNKGEVKEQLKALKPYGVKLIAEKIETYELYRFCYDCEFDYFQGYFFCYPQMLEQKSLPSNKMVVLNMINRLQDPEISSQQLENILVQDITLSYKLLRYINSAAFSLRHEVDSIKDAIIILGINNLKNWISLILMSKVIESKPTELIVIGMIRGKMCELLAEIYHPEVKHQMFIIGLFSVLDALMDQPLIDLLDSVILSIPIKLALLDKSGVQGDIYKDVLQYEKSNWDELIHSNIDAPQYIQSYLTAVYWADQNIKGLLKPT</sequence>
<evidence type="ECO:0000313" key="3">
    <source>
        <dbReference type="EMBL" id="VAW62939.1"/>
    </source>
</evidence>
<dbReference type="Gene3D" id="3.20.20.450">
    <property type="entry name" value="EAL domain"/>
    <property type="match status" value="1"/>
</dbReference>
<evidence type="ECO:0000259" key="2">
    <source>
        <dbReference type="PROSITE" id="PS51833"/>
    </source>
</evidence>
<dbReference type="PROSITE" id="PS51833">
    <property type="entry name" value="HDOD"/>
    <property type="match status" value="1"/>
</dbReference>
<dbReference type="AlphaFoldDB" id="A0A3B0XM43"/>
<dbReference type="PROSITE" id="PS50883">
    <property type="entry name" value="EAL"/>
    <property type="match status" value="1"/>
</dbReference>
<gene>
    <name evidence="3" type="ORF">MNBD_GAMMA09-3399</name>
</gene>
<dbReference type="InterPro" id="IPR013976">
    <property type="entry name" value="HDOD"/>
</dbReference>
<organism evidence="3">
    <name type="scientific">hydrothermal vent metagenome</name>
    <dbReference type="NCBI Taxonomy" id="652676"/>
    <lineage>
        <taxon>unclassified sequences</taxon>
        <taxon>metagenomes</taxon>
        <taxon>ecological metagenomes</taxon>
    </lineage>
</organism>
<dbReference type="PANTHER" id="PTHR33525:SF4">
    <property type="entry name" value="CYCLIC DI-GMP PHOSPHODIESTERASE CDGJ"/>
    <property type="match status" value="1"/>
</dbReference>
<evidence type="ECO:0000259" key="1">
    <source>
        <dbReference type="PROSITE" id="PS50883"/>
    </source>
</evidence>
<dbReference type="InterPro" id="IPR035919">
    <property type="entry name" value="EAL_sf"/>
</dbReference>
<dbReference type="PIRSF" id="PIRSF003180">
    <property type="entry name" value="DiGMPpdiest_YuxH"/>
    <property type="match status" value="1"/>
</dbReference>
<dbReference type="Gene3D" id="1.10.3210.10">
    <property type="entry name" value="Hypothetical protein af1432"/>
    <property type="match status" value="1"/>
</dbReference>
<name>A0A3B0XM43_9ZZZZ</name>
<dbReference type="SUPFAM" id="SSF141868">
    <property type="entry name" value="EAL domain-like"/>
    <property type="match status" value="1"/>
</dbReference>
<protein>
    <submittedName>
        <fullName evidence="3">Predicted signal transduction protein</fullName>
    </submittedName>
</protein>
<accession>A0A3B0XM43</accession>
<dbReference type="Pfam" id="PF00563">
    <property type="entry name" value="EAL"/>
    <property type="match status" value="1"/>
</dbReference>
<dbReference type="EMBL" id="UOFI01000033">
    <property type="protein sequence ID" value="VAW62939.1"/>
    <property type="molecule type" value="Genomic_DNA"/>
</dbReference>
<dbReference type="InterPro" id="IPR001633">
    <property type="entry name" value="EAL_dom"/>
</dbReference>
<dbReference type="Pfam" id="PF08668">
    <property type="entry name" value="HDOD"/>
    <property type="match status" value="1"/>
</dbReference>
<feature type="domain" description="HDOD" evidence="2">
    <location>
        <begin position="199"/>
        <end position="385"/>
    </location>
</feature>